<gene>
    <name evidence="1" type="ORF">TSAR_010058</name>
</gene>
<comment type="caution">
    <text evidence="1">The sequence shown here is derived from an EMBL/GenBank/DDBJ whole genome shotgun (WGS) entry which is preliminary data.</text>
</comment>
<name>A0A232EU13_9HYME</name>
<proteinExistence type="predicted"/>
<evidence type="ECO:0000313" key="1">
    <source>
        <dbReference type="EMBL" id="OXU21842.1"/>
    </source>
</evidence>
<organism evidence="1 2">
    <name type="scientific">Trichomalopsis sarcophagae</name>
    <dbReference type="NCBI Taxonomy" id="543379"/>
    <lineage>
        <taxon>Eukaryota</taxon>
        <taxon>Metazoa</taxon>
        <taxon>Ecdysozoa</taxon>
        <taxon>Arthropoda</taxon>
        <taxon>Hexapoda</taxon>
        <taxon>Insecta</taxon>
        <taxon>Pterygota</taxon>
        <taxon>Neoptera</taxon>
        <taxon>Endopterygota</taxon>
        <taxon>Hymenoptera</taxon>
        <taxon>Apocrita</taxon>
        <taxon>Proctotrupomorpha</taxon>
        <taxon>Chalcidoidea</taxon>
        <taxon>Pteromalidae</taxon>
        <taxon>Pteromalinae</taxon>
        <taxon>Trichomalopsis</taxon>
    </lineage>
</organism>
<reference evidence="1 2" key="1">
    <citation type="journal article" date="2017" name="Curr. Biol.">
        <title>The Evolution of Venom by Co-option of Single-Copy Genes.</title>
        <authorList>
            <person name="Martinson E.O."/>
            <person name="Mrinalini"/>
            <person name="Kelkar Y.D."/>
            <person name="Chang C.H."/>
            <person name="Werren J.H."/>
        </authorList>
    </citation>
    <scope>NUCLEOTIDE SEQUENCE [LARGE SCALE GENOMIC DNA]</scope>
    <source>
        <strain evidence="1 2">Alberta</strain>
        <tissue evidence="1">Whole body</tissue>
    </source>
</reference>
<dbReference type="Proteomes" id="UP000215335">
    <property type="component" value="Unassembled WGS sequence"/>
</dbReference>
<accession>A0A232EU13</accession>
<keyword evidence="2" id="KW-1185">Reference proteome</keyword>
<evidence type="ECO:0000313" key="2">
    <source>
        <dbReference type="Proteomes" id="UP000215335"/>
    </source>
</evidence>
<dbReference type="EMBL" id="NNAY01002192">
    <property type="protein sequence ID" value="OXU21842.1"/>
    <property type="molecule type" value="Genomic_DNA"/>
</dbReference>
<dbReference type="AlphaFoldDB" id="A0A232EU13"/>
<sequence length="64" mass="7434">MQPLQKIASKSSYSRKCLQKAATPENVFRRQPFQKISSGGSYSRKRVKKQLVKKIVQQPDSFYK</sequence>
<protein>
    <submittedName>
        <fullName evidence="1">Uncharacterized protein</fullName>
    </submittedName>
</protein>